<keyword evidence="11" id="KW-1185">Reference proteome</keyword>
<reference evidence="10" key="2">
    <citation type="submission" date="2020-05" db="UniProtKB">
        <authorList>
            <consortium name="EnsemblMetazoa"/>
        </authorList>
    </citation>
    <scope>IDENTIFICATION</scope>
    <source>
        <strain evidence="10">CM1001059</strain>
    </source>
</reference>
<dbReference type="GO" id="GO:0005524">
    <property type="term" value="F:ATP binding"/>
    <property type="evidence" value="ECO:0007669"/>
    <property type="project" value="InterPro"/>
</dbReference>
<protein>
    <recommendedName>
        <fullName evidence="9">Alanyl-transfer RNA synthetases family profile domain-containing protein</fullName>
    </recommendedName>
</protein>
<dbReference type="GO" id="GO:0003676">
    <property type="term" value="F:nucleic acid binding"/>
    <property type="evidence" value="ECO:0007669"/>
    <property type="project" value="InterPro"/>
</dbReference>
<dbReference type="EnsemblMetazoa" id="AMEC014896-RA">
    <property type="protein sequence ID" value="AMEC014896-PA"/>
    <property type="gene ID" value="AMEC014896"/>
</dbReference>
<evidence type="ECO:0000256" key="8">
    <source>
        <dbReference type="SAM" id="Coils"/>
    </source>
</evidence>
<accession>A0A182U6P3</accession>
<feature type="coiled-coil region" evidence="8">
    <location>
        <begin position="270"/>
        <end position="304"/>
    </location>
</feature>
<dbReference type="PANTHER" id="PTHR43462:SF1">
    <property type="entry name" value="ALANYL-TRNA EDITING PROTEIN AARSD1"/>
    <property type="match status" value="1"/>
</dbReference>
<dbReference type="SUPFAM" id="SSF50447">
    <property type="entry name" value="Translation proteins"/>
    <property type="match status" value="1"/>
</dbReference>
<comment type="cofactor">
    <cofactor evidence="1">
        <name>Zn(2+)</name>
        <dbReference type="ChEBI" id="CHEBI:29105"/>
    </cofactor>
</comment>
<evidence type="ECO:0000256" key="6">
    <source>
        <dbReference type="ARBA" id="ARBA00022833"/>
    </source>
</evidence>
<keyword evidence="8" id="KW-0175">Coiled coil</keyword>
<name>A0A182U6P3_9DIPT</name>
<evidence type="ECO:0000256" key="5">
    <source>
        <dbReference type="ARBA" id="ARBA00022723"/>
    </source>
</evidence>
<dbReference type="InterPro" id="IPR018165">
    <property type="entry name" value="Ala-tRNA-synth_IIc_core"/>
</dbReference>
<keyword evidence="7" id="KW-0648">Protein biosynthesis</keyword>
<feature type="domain" description="Alanyl-transfer RNA synthetases family profile" evidence="9">
    <location>
        <begin position="1"/>
        <end position="225"/>
    </location>
</feature>
<dbReference type="Gene3D" id="3.30.980.10">
    <property type="entry name" value="Threonyl-trna Synthetase, Chain A, domain 2"/>
    <property type="match status" value="1"/>
</dbReference>
<keyword evidence="6" id="KW-0862">Zinc</keyword>
<dbReference type="GO" id="GO:0006419">
    <property type="term" value="P:alanyl-tRNA aminoacylation"/>
    <property type="evidence" value="ECO:0007669"/>
    <property type="project" value="InterPro"/>
</dbReference>
<dbReference type="Gene3D" id="2.40.30.130">
    <property type="match status" value="1"/>
</dbReference>
<dbReference type="InterPro" id="IPR018163">
    <property type="entry name" value="Thr/Ala-tRNA-synth_IIc_edit"/>
</dbReference>
<comment type="similarity">
    <text evidence="3">Belongs to the class-II aminoacyl-tRNA synthetase family. Alax-L subfamily.</text>
</comment>
<keyword evidence="4" id="KW-0963">Cytoplasm</keyword>
<sequence length="420" mass="46591">MVFKCQEDSFLKEFQTKVVSWEKVTGGFNVIFEDTILFPEGGGQPTDYGTVGGRAVKSVVRKGSEAIHFLEDDGSDSQPFATGEQIVQCVDWNRRFDHMQQHSGQHLITAIFDREFKYNTKSWWLGTESSYIDLEAKDVTREQLERVENICNQLIVDCTPVRVDVYEPDDPTLKSDVTRATRGLPEDVSGPLRVVTIAGIESNMCCGTHVRNLGQLQSVKLLSVEKAKGKCLVHFLVGGRVLRKLSECYDREVQLNTLLNGGPSSHIDLAKKLQSTVRATQRIAKKLTTELATAEAEKLNQQRDSGSAPKYVSLHRSDGQDSDFINTFLRMVKLPDCFIFLTNADTDGSGKGQLVLQGRPDDVAKLGLEICTLLEGKGNGKGTRYNAKVNKLKNLPQCEKLVQEYFSSCDGGTTAAVVEK</sequence>
<evidence type="ECO:0000259" key="9">
    <source>
        <dbReference type="PROSITE" id="PS50860"/>
    </source>
</evidence>
<dbReference type="GO" id="GO:0004813">
    <property type="term" value="F:alanine-tRNA ligase activity"/>
    <property type="evidence" value="ECO:0007669"/>
    <property type="project" value="InterPro"/>
</dbReference>
<reference evidence="11" key="1">
    <citation type="submission" date="2014-01" db="EMBL/GenBank/DDBJ databases">
        <title>The Genome Sequence of Anopheles melas CM1001059_A (V2).</title>
        <authorList>
            <consortium name="The Broad Institute Genomics Platform"/>
            <person name="Neafsey D.E."/>
            <person name="Besansky N."/>
            <person name="Howell P."/>
            <person name="Walton C."/>
            <person name="Young S.K."/>
            <person name="Zeng Q."/>
            <person name="Gargeya S."/>
            <person name="Fitzgerald M."/>
            <person name="Haas B."/>
            <person name="Abouelleil A."/>
            <person name="Allen A.W."/>
            <person name="Alvarado L."/>
            <person name="Arachchi H.M."/>
            <person name="Berlin A.M."/>
            <person name="Chapman S.B."/>
            <person name="Gainer-Dewar J."/>
            <person name="Goldberg J."/>
            <person name="Griggs A."/>
            <person name="Gujja S."/>
            <person name="Hansen M."/>
            <person name="Howarth C."/>
            <person name="Imamovic A."/>
            <person name="Ireland A."/>
            <person name="Larimer J."/>
            <person name="McCowan C."/>
            <person name="Murphy C."/>
            <person name="Pearson M."/>
            <person name="Poon T.W."/>
            <person name="Priest M."/>
            <person name="Roberts A."/>
            <person name="Saif S."/>
            <person name="Shea T."/>
            <person name="Sisk P."/>
            <person name="Sykes S."/>
            <person name="Wortman J."/>
            <person name="Nusbaum C."/>
            <person name="Birren B."/>
        </authorList>
    </citation>
    <scope>NUCLEOTIDE SEQUENCE [LARGE SCALE GENOMIC DNA]</scope>
    <source>
        <strain evidence="11">CM1001059</strain>
    </source>
</reference>
<dbReference type="InterPro" id="IPR009000">
    <property type="entry name" value="Transl_B-barrel_sf"/>
</dbReference>
<dbReference type="GO" id="GO:0002196">
    <property type="term" value="F:Ser-tRNA(Ala) deacylase activity"/>
    <property type="evidence" value="ECO:0007669"/>
    <property type="project" value="TreeGrafter"/>
</dbReference>
<dbReference type="PROSITE" id="PS50860">
    <property type="entry name" value="AA_TRNA_LIGASE_II_ALA"/>
    <property type="match status" value="1"/>
</dbReference>
<dbReference type="AlphaFoldDB" id="A0A182U6P3"/>
<evidence type="ECO:0000256" key="4">
    <source>
        <dbReference type="ARBA" id="ARBA00022490"/>
    </source>
</evidence>
<evidence type="ECO:0000256" key="1">
    <source>
        <dbReference type="ARBA" id="ARBA00001947"/>
    </source>
</evidence>
<dbReference type="SMART" id="SM00863">
    <property type="entry name" value="tRNA_SAD"/>
    <property type="match status" value="1"/>
</dbReference>
<dbReference type="VEuPathDB" id="VectorBase:AMEC014896"/>
<dbReference type="InterPro" id="IPR012947">
    <property type="entry name" value="tRNA_SAD"/>
</dbReference>
<dbReference type="PANTHER" id="PTHR43462">
    <property type="entry name" value="ALANYL-TRNA EDITING PROTEIN"/>
    <property type="match status" value="1"/>
</dbReference>
<dbReference type="GO" id="GO:0005737">
    <property type="term" value="C:cytoplasm"/>
    <property type="evidence" value="ECO:0007669"/>
    <property type="project" value="UniProtKB-SubCell"/>
</dbReference>
<organism evidence="10 11">
    <name type="scientific">Anopheles melas</name>
    <dbReference type="NCBI Taxonomy" id="34690"/>
    <lineage>
        <taxon>Eukaryota</taxon>
        <taxon>Metazoa</taxon>
        <taxon>Ecdysozoa</taxon>
        <taxon>Arthropoda</taxon>
        <taxon>Hexapoda</taxon>
        <taxon>Insecta</taxon>
        <taxon>Pterygota</taxon>
        <taxon>Neoptera</taxon>
        <taxon>Endopterygota</taxon>
        <taxon>Diptera</taxon>
        <taxon>Nematocera</taxon>
        <taxon>Culicoidea</taxon>
        <taxon>Culicidae</taxon>
        <taxon>Anophelinae</taxon>
        <taxon>Anopheles</taxon>
    </lineage>
</organism>
<proteinExistence type="inferred from homology"/>
<evidence type="ECO:0000256" key="3">
    <source>
        <dbReference type="ARBA" id="ARBA00008429"/>
    </source>
</evidence>
<evidence type="ECO:0000256" key="2">
    <source>
        <dbReference type="ARBA" id="ARBA00004496"/>
    </source>
</evidence>
<dbReference type="InterPro" id="IPR051335">
    <property type="entry name" value="Alanyl-tRNA_Editing_Enzymes"/>
</dbReference>
<dbReference type="FunFam" id="3.30.980.10:FF:000007">
    <property type="entry name" value="alanyl-tRNA editing protein Aarsd1"/>
    <property type="match status" value="1"/>
</dbReference>
<dbReference type="GO" id="GO:0046872">
    <property type="term" value="F:metal ion binding"/>
    <property type="evidence" value="ECO:0007669"/>
    <property type="project" value="UniProtKB-KW"/>
</dbReference>
<dbReference type="SUPFAM" id="SSF55186">
    <property type="entry name" value="ThrRS/AlaRS common domain"/>
    <property type="match status" value="1"/>
</dbReference>
<evidence type="ECO:0000313" key="10">
    <source>
        <dbReference type="EnsemblMetazoa" id="AMEC014896-PA"/>
    </source>
</evidence>
<keyword evidence="5" id="KW-0479">Metal-binding</keyword>
<dbReference type="STRING" id="34690.A0A182U6P3"/>
<comment type="subcellular location">
    <subcellularLocation>
        <location evidence="2">Cytoplasm</location>
    </subcellularLocation>
</comment>
<dbReference type="Pfam" id="PF07973">
    <property type="entry name" value="tRNA_SAD"/>
    <property type="match status" value="1"/>
</dbReference>
<evidence type="ECO:0000256" key="7">
    <source>
        <dbReference type="ARBA" id="ARBA00022917"/>
    </source>
</evidence>
<evidence type="ECO:0000313" key="11">
    <source>
        <dbReference type="Proteomes" id="UP000075902"/>
    </source>
</evidence>
<dbReference type="Proteomes" id="UP000075902">
    <property type="component" value="Unassembled WGS sequence"/>
</dbReference>